<dbReference type="GeneID" id="6750994"/>
<comment type="subcellular location">
    <subcellularLocation>
        <location evidence="1 9">Nucleus</location>
        <location evidence="1 9">Nuclear pore complex</location>
    </subcellularLocation>
</comment>
<keyword evidence="7 9" id="KW-0906">Nuclear pore complex</keyword>
<dbReference type="RefSeq" id="XP_002109779.1">
    <property type="nucleotide sequence ID" value="XM_002109743.1"/>
</dbReference>
<keyword evidence="9" id="KW-0472">Membrane</keyword>
<keyword evidence="8 9" id="KW-0539">Nucleus</keyword>
<proteinExistence type="inferred from homology"/>
<dbReference type="eggNOG" id="KOG2271">
    <property type="taxonomic scope" value="Eukaryota"/>
</dbReference>
<dbReference type="HOGENOM" id="CLU_504668_0_0_1"/>
<dbReference type="STRING" id="10228.B3RN22"/>
<dbReference type="GO" id="GO:0006606">
    <property type="term" value="P:protein import into nucleus"/>
    <property type="evidence" value="ECO:0000318"/>
    <property type="project" value="GO_Central"/>
</dbReference>
<sequence length="540" mass="62368">MVIHTIIPKSVITGQLRSKWDRKNGIAVFPGSSDFSNSVKDERAEFNIWEVQLDPKRYEGLARRVISESHDHCLNFYMGDRVKMGLLEWIVWHFPQVDELHKKMILEAHVIREHRNYWPTIYGYVVSGRMNSAVELLNVSVKDSNDKSDSSPEYVLKWRHWQQECRNSLTGDIQQHRHLHRLCRSSTGNVKLATDIYKSRKVKIISDLLQILCGDEKVLQELSNEGVIHTWYHLLVVHILFRNPTTKVYDLHYSIDLSLELFYGDKSRLGKLDEVISAIFLLDTVRVIKEASYGTDLREYLLLEYGSSLMSARYYLEQYISRIPLDSEKKTRKVLHVCEKYGLSTDLADICREECMTAIRREKLGSAISWALYVKDVTLINYIVDCYMSAYIKDGNADRLAIVDDIGAAITLTGQLAFLGKFREFHTFCNTGNLVDAASILVLLMVDGLASKKYWWMLLLDAIPLFETEEILFDSDQTYELLRCLTEIELSLRGPGDSWSNRLTLKQQVHKNSEVLHDALNTIRIALARNLARAHINEEQ</sequence>
<evidence type="ECO:0000313" key="11">
    <source>
        <dbReference type="Proteomes" id="UP000009022"/>
    </source>
</evidence>
<evidence type="ECO:0000256" key="9">
    <source>
        <dbReference type="RuleBase" id="RU365073"/>
    </source>
</evidence>
<gene>
    <name evidence="10" type="ORF">TRIADDRAFT_53012</name>
</gene>
<dbReference type="GO" id="GO:0006406">
    <property type="term" value="P:mRNA export from nucleus"/>
    <property type="evidence" value="ECO:0000318"/>
    <property type="project" value="GO_Central"/>
</dbReference>
<dbReference type="Pfam" id="PF07575">
    <property type="entry name" value="Nucleopor_Nup85"/>
    <property type="match status" value="1"/>
</dbReference>
<protein>
    <recommendedName>
        <fullName evidence="9">Nuclear pore complex protein Nup85</fullName>
    </recommendedName>
</protein>
<reference evidence="10 11" key="1">
    <citation type="journal article" date="2008" name="Nature">
        <title>The Trichoplax genome and the nature of placozoans.</title>
        <authorList>
            <person name="Srivastava M."/>
            <person name="Begovic E."/>
            <person name="Chapman J."/>
            <person name="Putnam N.H."/>
            <person name="Hellsten U."/>
            <person name="Kawashima T."/>
            <person name="Kuo A."/>
            <person name="Mitros T."/>
            <person name="Salamov A."/>
            <person name="Carpenter M.L."/>
            <person name="Signorovitch A.Y."/>
            <person name="Moreno M.A."/>
            <person name="Kamm K."/>
            <person name="Grimwood J."/>
            <person name="Schmutz J."/>
            <person name="Shapiro H."/>
            <person name="Grigoriev I.V."/>
            <person name="Buss L.W."/>
            <person name="Schierwater B."/>
            <person name="Dellaporta S.L."/>
            <person name="Rokhsar D.S."/>
        </authorList>
    </citation>
    <scope>NUCLEOTIDE SEQUENCE [LARGE SCALE GENOMIC DNA]</scope>
    <source>
        <strain evidence="10 11">Grell-BS-1999</strain>
    </source>
</reference>
<evidence type="ECO:0000256" key="1">
    <source>
        <dbReference type="ARBA" id="ARBA00004567"/>
    </source>
</evidence>
<name>B3RN22_TRIAD</name>
<dbReference type="GO" id="GO:0031080">
    <property type="term" value="C:nuclear pore outer ring"/>
    <property type="evidence" value="ECO:0000318"/>
    <property type="project" value="GO_Central"/>
</dbReference>
<dbReference type="KEGG" id="tad:TRIADDRAFT_53012"/>
<evidence type="ECO:0000256" key="5">
    <source>
        <dbReference type="ARBA" id="ARBA00022927"/>
    </source>
</evidence>
<dbReference type="InParanoid" id="B3RN22"/>
<dbReference type="InterPro" id="IPR011502">
    <property type="entry name" value="Nucleoporin_Nup85"/>
</dbReference>
<dbReference type="FunCoup" id="B3RN22">
    <property type="interactions" value="2287"/>
</dbReference>
<comment type="function">
    <text evidence="9">Functions as a component of the nuclear pore complex (NPC).</text>
</comment>
<dbReference type="EMBL" id="DS985242">
    <property type="protein sequence ID" value="EDV27945.1"/>
    <property type="molecule type" value="Genomic_DNA"/>
</dbReference>
<comment type="similarity">
    <text evidence="2 9">Belongs to the nucleoporin Nup85 family.</text>
</comment>
<dbReference type="GO" id="GO:0045893">
    <property type="term" value="P:positive regulation of DNA-templated transcription"/>
    <property type="evidence" value="ECO:0000318"/>
    <property type="project" value="GO_Central"/>
</dbReference>
<dbReference type="AlphaFoldDB" id="B3RN22"/>
<accession>B3RN22</accession>
<evidence type="ECO:0000256" key="4">
    <source>
        <dbReference type="ARBA" id="ARBA00022816"/>
    </source>
</evidence>
<dbReference type="PhylomeDB" id="B3RN22"/>
<dbReference type="OrthoDB" id="17644at2759"/>
<keyword evidence="11" id="KW-1185">Reference proteome</keyword>
<dbReference type="CTD" id="6750994"/>
<evidence type="ECO:0000313" key="10">
    <source>
        <dbReference type="EMBL" id="EDV27945.1"/>
    </source>
</evidence>
<dbReference type="GO" id="GO:0031965">
    <property type="term" value="C:nuclear membrane"/>
    <property type="evidence" value="ECO:0007669"/>
    <property type="project" value="UniProtKB-UniRule"/>
</dbReference>
<evidence type="ECO:0000256" key="3">
    <source>
        <dbReference type="ARBA" id="ARBA00022448"/>
    </source>
</evidence>
<keyword evidence="4 9" id="KW-0509">mRNA transport</keyword>
<evidence type="ECO:0000256" key="7">
    <source>
        <dbReference type="ARBA" id="ARBA00023132"/>
    </source>
</evidence>
<evidence type="ECO:0000256" key="6">
    <source>
        <dbReference type="ARBA" id="ARBA00023010"/>
    </source>
</evidence>
<organism evidence="10 11">
    <name type="scientific">Trichoplax adhaerens</name>
    <name type="common">Trichoplax reptans</name>
    <dbReference type="NCBI Taxonomy" id="10228"/>
    <lineage>
        <taxon>Eukaryota</taxon>
        <taxon>Metazoa</taxon>
        <taxon>Placozoa</taxon>
        <taxon>Uniplacotomia</taxon>
        <taxon>Trichoplacea</taxon>
        <taxon>Trichoplacidae</taxon>
        <taxon>Trichoplax</taxon>
    </lineage>
</organism>
<keyword evidence="5 9" id="KW-0653">Protein transport</keyword>
<comment type="subunit">
    <text evidence="9">Component of the nuclear pore complex (NPC).</text>
</comment>
<dbReference type="PANTHER" id="PTHR13373">
    <property type="entry name" value="FROUNT PROTEIN-RELATED"/>
    <property type="match status" value="1"/>
</dbReference>
<evidence type="ECO:0000256" key="8">
    <source>
        <dbReference type="ARBA" id="ARBA00023242"/>
    </source>
</evidence>
<keyword evidence="6 9" id="KW-0811">Translocation</keyword>
<keyword evidence="3 9" id="KW-0813">Transport</keyword>
<dbReference type="Proteomes" id="UP000009022">
    <property type="component" value="Unassembled WGS sequence"/>
</dbReference>
<dbReference type="PANTHER" id="PTHR13373:SF21">
    <property type="entry name" value="NUCLEAR PORE COMPLEX PROTEIN NUP85"/>
    <property type="match status" value="1"/>
</dbReference>
<evidence type="ECO:0000256" key="2">
    <source>
        <dbReference type="ARBA" id="ARBA00005573"/>
    </source>
</evidence>
<dbReference type="GO" id="GO:0017056">
    <property type="term" value="F:structural constituent of nuclear pore"/>
    <property type="evidence" value="ECO:0000318"/>
    <property type="project" value="GO_Central"/>
</dbReference>